<protein>
    <submittedName>
        <fullName evidence="2">Uncharacterized protein</fullName>
    </submittedName>
</protein>
<sequence>MPARRWPRAVRALYLWGPAVLLGGGVAVMSLAPAPSSTAAAEHEQPAGESAAQDSAARAQRSASPLRRAVAGLVAGAVVGGTAYGVARFSLWADDAAERGLQRLGVPRPRAAMAIMSGLGIAATAAAEGRAEVRTEADQLSSAVS</sequence>
<gene>
    <name evidence="2" type="ORF">GCM10020260_22750</name>
</gene>
<dbReference type="Proteomes" id="UP001501736">
    <property type="component" value="Unassembled WGS sequence"/>
</dbReference>
<evidence type="ECO:0000313" key="3">
    <source>
        <dbReference type="Proteomes" id="UP001501736"/>
    </source>
</evidence>
<reference evidence="3" key="1">
    <citation type="journal article" date="2019" name="Int. J. Syst. Evol. Microbiol.">
        <title>The Global Catalogue of Microorganisms (GCM) 10K type strain sequencing project: providing services to taxonomists for standard genome sequencing and annotation.</title>
        <authorList>
            <consortium name="The Broad Institute Genomics Platform"/>
            <consortium name="The Broad Institute Genome Sequencing Center for Infectious Disease"/>
            <person name="Wu L."/>
            <person name="Ma J."/>
        </authorList>
    </citation>
    <scope>NUCLEOTIDE SEQUENCE [LARGE SCALE GENOMIC DNA]</scope>
    <source>
        <strain evidence="3">JCM 11483</strain>
    </source>
</reference>
<feature type="region of interest" description="Disordered" evidence="1">
    <location>
        <begin position="37"/>
        <end position="60"/>
    </location>
</feature>
<evidence type="ECO:0000256" key="1">
    <source>
        <dbReference type="SAM" id="MobiDB-lite"/>
    </source>
</evidence>
<organism evidence="2 3">
    <name type="scientific">Nesterenkonia halobia</name>
    <dbReference type="NCBI Taxonomy" id="37922"/>
    <lineage>
        <taxon>Bacteria</taxon>
        <taxon>Bacillati</taxon>
        <taxon>Actinomycetota</taxon>
        <taxon>Actinomycetes</taxon>
        <taxon>Micrococcales</taxon>
        <taxon>Micrococcaceae</taxon>
        <taxon>Nesterenkonia</taxon>
    </lineage>
</organism>
<accession>A0ABP6RLP2</accession>
<feature type="compositionally biased region" description="Low complexity" evidence="1">
    <location>
        <begin position="50"/>
        <end position="60"/>
    </location>
</feature>
<comment type="caution">
    <text evidence="2">The sequence shown here is derived from an EMBL/GenBank/DDBJ whole genome shotgun (WGS) entry which is preliminary data.</text>
</comment>
<evidence type="ECO:0000313" key="2">
    <source>
        <dbReference type="EMBL" id="GAA3287001.1"/>
    </source>
</evidence>
<dbReference type="EMBL" id="BAAAYG010000010">
    <property type="protein sequence ID" value="GAA3287001.1"/>
    <property type="molecule type" value="Genomic_DNA"/>
</dbReference>
<name>A0ABP6RLP2_9MICC</name>
<proteinExistence type="predicted"/>
<dbReference type="RefSeq" id="WP_344721442.1">
    <property type="nucleotide sequence ID" value="NZ_BAAAYG010000010.1"/>
</dbReference>
<keyword evidence="3" id="KW-1185">Reference proteome</keyword>